<accession>A0A8H6LXK0</accession>
<evidence type="ECO:0000313" key="2">
    <source>
        <dbReference type="EMBL" id="KAF6747723.1"/>
    </source>
</evidence>
<gene>
    <name evidence="2" type="ORF">DFP72DRAFT_854113</name>
</gene>
<name>A0A8H6LXK0_9AGAR</name>
<protein>
    <submittedName>
        <fullName evidence="2">Uncharacterized protein</fullName>
    </submittedName>
</protein>
<dbReference type="AlphaFoldDB" id="A0A8H6LXK0"/>
<reference evidence="2 3" key="1">
    <citation type="submission" date="2020-07" db="EMBL/GenBank/DDBJ databases">
        <title>Comparative genomics of pyrophilous fungi reveals a link between fire events and developmental genes.</title>
        <authorList>
            <consortium name="DOE Joint Genome Institute"/>
            <person name="Steindorff A.S."/>
            <person name="Carver A."/>
            <person name="Calhoun S."/>
            <person name="Stillman K."/>
            <person name="Liu H."/>
            <person name="Lipzen A."/>
            <person name="Pangilinan J."/>
            <person name="Labutti K."/>
            <person name="Bruns T.D."/>
            <person name="Grigoriev I.V."/>
        </authorList>
    </citation>
    <scope>NUCLEOTIDE SEQUENCE [LARGE SCALE GENOMIC DNA]</scope>
    <source>
        <strain evidence="2 3">CBS 144469</strain>
    </source>
</reference>
<dbReference type="Proteomes" id="UP000521943">
    <property type="component" value="Unassembled WGS sequence"/>
</dbReference>
<proteinExistence type="predicted"/>
<keyword evidence="3" id="KW-1185">Reference proteome</keyword>
<evidence type="ECO:0000256" key="1">
    <source>
        <dbReference type="SAM" id="MobiDB-lite"/>
    </source>
</evidence>
<dbReference type="EMBL" id="JACGCI010000078">
    <property type="protein sequence ID" value="KAF6747723.1"/>
    <property type="molecule type" value="Genomic_DNA"/>
</dbReference>
<feature type="compositionally biased region" description="Polar residues" evidence="1">
    <location>
        <begin position="68"/>
        <end position="80"/>
    </location>
</feature>
<comment type="caution">
    <text evidence="2">The sequence shown here is derived from an EMBL/GenBank/DDBJ whole genome shotgun (WGS) entry which is preliminary data.</text>
</comment>
<evidence type="ECO:0000313" key="3">
    <source>
        <dbReference type="Proteomes" id="UP000521943"/>
    </source>
</evidence>
<organism evidence="2 3">
    <name type="scientific">Ephemerocybe angulata</name>
    <dbReference type="NCBI Taxonomy" id="980116"/>
    <lineage>
        <taxon>Eukaryota</taxon>
        <taxon>Fungi</taxon>
        <taxon>Dikarya</taxon>
        <taxon>Basidiomycota</taxon>
        <taxon>Agaricomycotina</taxon>
        <taxon>Agaricomycetes</taxon>
        <taxon>Agaricomycetidae</taxon>
        <taxon>Agaricales</taxon>
        <taxon>Agaricineae</taxon>
        <taxon>Psathyrellaceae</taxon>
        <taxon>Ephemerocybe</taxon>
    </lineage>
</organism>
<feature type="region of interest" description="Disordered" evidence="1">
    <location>
        <begin position="68"/>
        <end position="100"/>
    </location>
</feature>
<sequence length="142" mass="16271">MEKELEMVRAELDHGVEAPIQFERVQAGKRRRKDKGGRSTVEEGELWSLRAKWTGGFNVTLSSLGHSHRVSTTLPSSSGLRQRRNKIEQSNVPSQGCPIRQRYEGSRTSKKTAFLEPYLAYMASYHNRETGHQVLRFIQCRP</sequence>